<dbReference type="InterPro" id="IPR049874">
    <property type="entry name" value="ROK_cs"/>
</dbReference>
<dbReference type="EMBL" id="CASHTH010002503">
    <property type="protein sequence ID" value="CAI8030848.1"/>
    <property type="molecule type" value="Genomic_DNA"/>
</dbReference>
<reference evidence="1" key="1">
    <citation type="submission" date="2023-03" db="EMBL/GenBank/DDBJ databases">
        <authorList>
            <person name="Steffen K."/>
            <person name="Cardenas P."/>
        </authorList>
    </citation>
    <scope>NUCLEOTIDE SEQUENCE</scope>
</reference>
<dbReference type="Proteomes" id="UP001174909">
    <property type="component" value="Unassembled WGS sequence"/>
</dbReference>
<dbReference type="Pfam" id="PF00480">
    <property type="entry name" value="ROK"/>
    <property type="match status" value="1"/>
</dbReference>
<proteinExistence type="predicted"/>
<keyword evidence="2" id="KW-1185">Reference proteome</keyword>
<gene>
    <name evidence="1" type="ORF">GBAR_LOCUS17500</name>
</gene>
<protein>
    <submittedName>
        <fullName evidence="1">Glucokinase</fullName>
    </submittedName>
</protein>
<dbReference type="PANTHER" id="PTHR18964">
    <property type="entry name" value="ROK (REPRESSOR, ORF, KINASE) FAMILY"/>
    <property type="match status" value="1"/>
</dbReference>
<dbReference type="AlphaFoldDB" id="A0AA35WR76"/>
<dbReference type="InterPro" id="IPR043129">
    <property type="entry name" value="ATPase_NBD"/>
</dbReference>
<evidence type="ECO:0000313" key="1">
    <source>
        <dbReference type="EMBL" id="CAI8030848.1"/>
    </source>
</evidence>
<dbReference type="PANTHER" id="PTHR18964:SF149">
    <property type="entry name" value="BIFUNCTIONAL UDP-N-ACETYLGLUCOSAMINE 2-EPIMERASE_N-ACETYLMANNOSAMINE KINASE"/>
    <property type="match status" value="1"/>
</dbReference>
<dbReference type="InterPro" id="IPR000600">
    <property type="entry name" value="ROK"/>
</dbReference>
<comment type="caution">
    <text evidence="1">The sequence shown here is derived from an EMBL/GenBank/DDBJ whole genome shotgun (WGS) entry which is preliminary data.</text>
</comment>
<sequence length="299" mass="31309">MTEYALVADVGGTRTRVALVDATGGIVVRHSTETLARQGRDAVMNRLADALEHVASERRTEIKGVGLSLASPVEPGTGVMYNPPNLGPEWHLFTPIPILRERLSLPVYAENDATLGALGEHAFGAGRGCDNMVYMTVSTGIGGGIIIDGNLYTGTNGFGAEIGHMTIDQNGPLDNCGNGPVAGERSVMIEFAGGDIAAVDARIVVQAAHQDDALAQSLMQEVGRSLASGIISLMHIFDPQLIVIGGGLGQNLDMFMPTIEPEVKRRAMAHFQGAVPVAKSQLGDDVSLLGAAALVFKEA</sequence>
<dbReference type="Gene3D" id="3.30.420.40">
    <property type="match status" value="2"/>
</dbReference>
<name>A0AA35WR76_GEOBA</name>
<accession>A0AA35WR76</accession>
<dbReference type="SUPFAM" id="SSF53067">
    <property type="entry name" value="Actin-like ATPase domain"/>
    <property type="match status" value="1"/>
</dbReference>
<organism evidence="1 2">
    <name type="scientific">Geodia barretti</name>
    <name type="common">Barrett's horny sponge</name>
    <dbReference type="NCBI Taxonomy" id="519541"/>
    <lineage>
        <taxon>Eukaryota</taxon>
        <taxon>Metazoa</taxon>
        <taxon>Porifera</taxon>
        <taxon>Demospongiae</taxon>
        <taxon>Heteroscleromorpha</taxon>
        <taxon>Tetractinellida</taxon>
        <taxon>Astrophorina</taxon>
        <taxon>Geodiidae</taxon>
        <taxon>Geodia</taxon>
    </lineage>
</organism>
<evidence type="ECO:0000313" key="2">
    <source>
        <dbReference type="Proteomes" id="UP001174909"/>
    </source>
</evidence>
<dbReference type="PROSITE" id="PS01125">
    <property type="entry name" value="ROK"/>
    <property type="match status" value="1"/>
</dbReference>